<organism evidence="3">
    <name type="scientific">uncultured Sphingomonadaceae bacterium</name>
    <dbReference type="NCBI Taxonomy" id="169976"/>
    <lineage>
        <taxon>Bacteria</taxon>
        <taxon>Pseudomonadati</taxon>
        <taxon>Pseudomonadota</taxon>
        <taxon>Alphaproteobacteria</taxon>
        <taxon>Sphingomonadales</taxon>
        <taxon>Sphingomonadaceae</taxon>
        <taxon>environmental samples</taxon>
    </lineage>
</organism>
<evidence type="ECO:0000259" key="2">
    <source>
        <dbReference type="PROSITE" id="PS50887"/>
    </source>
</evidence>
<dbReference type="InterPro" id="IPR007892">
    <property type="entry name" value="CHASE4"/>
</dbReference>
<dbReference type="PANTHER" id="PTHR44757:SF2">
    <property type="entry name" value="BIOFILM ARCHITECTURE MAINTENANCE PROTEIN MBAA"/>
    <property type="match status" value="1"/>
</dbReference>
<dbReference type="InterPro" id="IPR043128">
    <property type="entry name" value="Rev_trsase/Diguanyl_cyclase"/>
</dbReference>
<protein>
    <submittedName>
        <fullName evidence="3">Diguanylate cyclase/phosphodiesterase (GGDEF &amp; EAL domains) with PAS/PAC sensor(S)</fullName>
    </submittedName>
</protein>
<dbReference type="Pfam" id="PF00990">
    <property type="entry name" value="GGDEF"/>
    <property type="match status" value="1"/>
</dbReference>
<dbReference type="InterPro" id="IPR029787">
    <property type="entry name" value="Nucleotide_cyclase"/>
</dbReference>
<evidence type="ECO:0000256" key="1">
    <source>
        <dbReference type="SAM" id="Phobius"/>
    </source>
</evidence>
<gene>
    <name evidence="3" type="ORF">AVDCRST_MAG39-1160</name>
</gene>
<dbReference type="SUPFAM" id="SSF55073">
    <property type="entry name" value="Nucleotide cyclase"/>
    <property type="match status" value="1"/>
</dbReference>
<dbReference type="CDD" id="cd01949">
    <property type="entry name" value="GGDEF"/>
    <property type="match status" value="1"/>
</dbReference>
<feature type="domain" description="GGDEF" evidence="2">
    <location>
        <begin position="330"/>
        <end position="461"/>
    </location>
</feature>
<accession>A0A6J4SEW8</accession>
<dbReference type="PANTHER" id="PTHR44757">
    <property type="entry name" value="DIGUANYLATE CYCLASE DGCP"/>
    <property type="match status" value="1"/>
</dbReference>
<dbReference type="InterPro" id="IPR052155">
    <property type="entry name" value="Biofilm_reg_signaling"/>
</dbReference>
<feature type="transmembrane region" description="Helical" evidence="1">
    <location>
        <begin position="260"/>
        <end position="280"/>
    </location>
</feature>
<keyword evidence="1" id="KW-1133">Transmembrane helix</keyword>
<dbReference type="Pfam" id="PF05228">
    <property type="entry name" value="CHASE4"/>
    <property type="match status" value="1"/>
</dbReference>
<dbReference type="SMART" id="SM00267">
    <property type="entry name" value="GGDEF"/>
    <property type="match status" value="1"/>
</dbReference>
<keyword evidence="1" id="KW-0472">Membrane</keyword>
<evidence type="ECO:0000313" key="3">
    <source>
        <dbReference type="EMBL" id="CAA9496526.1"/>
    </source>
</evidence>
<dbReference type="EMBL" id="CADCVW010000043">
    <property type="protein sequence ID" value="CAA9496526.1"/>
    <property type="molecule type" value="Genomic_DNA"/>
</dbReference>
<sequence length="487" mass="52044">MGDGFGARVLLPTLAVVGSVALVIAALLTLSAAEADRVAAARERRLAVLVLRQQFEQVARDQQGSTIWDDAVRQVRARPLDARWLDLNLGVWFREFYGHDRAYILDPRDQPIYAMVDGRRAEPEAFGAVAGAALPLAGELRRAEAPLSEDAADPTPTTAELALVDGRPALLSLKPIVSDTGDIEQAPGSEYFHLSVRYLDGGFLRAVAERYQFGGARFRPAGARAAEGEARLAFRARDGRLVGWFAWRPFRPGLAVARQVAPVLGAALLLVALVVAALLTRVRRATAALRASEREAQRLAFHDALTGLPNRAAFDQRLAGAFAALARDEGGIALFYLDLDRFKQVNDTLGHPAGDALIVEFGRRLAACAGDGVARLGGDEFAIVRTGAGARDGAEDLCERIIAAMREPANLFGARVTAGASIGVAFAPGDAADPVELKRRADIALYRAKDGGRGRWACFAEEMDDGVRLRAVEDAQPIAPAARCAAA</sequence>
<dbReference type="AlphaFoldDB" id="A0A6J4SEW8"/>
<reference evidence="3" key="1">
    <citation type="submission" date="2020-02" db="EMBL/GenBank/DDBJ databases">
        <authorList>
            <person name="Meier V. D."/>
        </authorList>
    </citation>
    <scope>NUCLEOTIDE SEQUENCE</scope>
    <source>
        <strain evidence="3">AVDCRST_MAG39</strain>
    </source>
</reference>
<dbReference type="PROSITE" id="PS50887">
    <property type="entry name" value="GGDEF"/>
    <property type="match status" value="1"/>
</dbReference>
<dbReference type="NCBIfam" id="TIGR00254">
    <property type="entry name" value="GGDEF"/>
    <property type="match status" value="1"/>
</dbReference>
<dbReference type="Gene3D" id="3.30.70.270">
    <property type="match status" value="1"/>
</dbReference>
<name>A0A6J4SEW8_9SPHN</name>
<dbReference type="InterPro" id="IPR000160">
    <property type="entry name" value="GGDEF_dom"/>
</dbReference>
<proteinExistence type="predicted"/>
<keyword evidence="1" id="KW-0812">Transmembrane</keyword>